<comment type="similarity">
    <text evidence="1">Belongs to the FAM221 family.</text>
</comment>
<dbReference type="Pfam" id="PF14753">
    <property type="entry name" value="FAM221"/>
    <property type="match status" value="1"/>
</dbReference>
<dbReference type="InParanoid" id="A0A078AS80"/>
<dbReference type="InterPro" id="IPR026755">
    <property type="entry name" value="Fam221a/b"/>
</dbReference>
<dbReference type="EMBL" id="CCKQ01013380">
    <property type="protein sequence ID" value="CDW85039.1"/>
    <property type="molecule type" value="Genomic_DNA"/>
</dbReference>
<dbReference type="PANTHER" id="PTHR31214">
    <property type="entry name" value="PROTEIN FAM221A-RELATED"/>
    <property type="match status" value="1"/>
</dbReference>
<dbReference type="Proteomes" id="UP000039865">
    <property type="component" value="Unassembled WGS sequence"/>
</dbReference>
<evidence type="ECO:0000256" key="2">
    <source>
        <dbReference type="ARBA" id="ARBA00039630"/>
    </source>
</evidence>
<dbReference type="PANTHER" id="PTHR31214:SF2">
    <property type="entry name" value="PROTEIN FAM221A"/>
    <property type="match status" value="1"/>
</dbReference>
<evidence type="ECO:0000313" key="4">
    <source>
        <dbReference type="Proteomes" id="UP000039865"/>
    </source>
</evidence>
<dbReference type="AlphaFoldDB" id="A0A078AS80"/>
<reference evidence="3 4" key="1">
    <citation type="submission" date="2014-06" db="EMBL/GenBank/DDBJ databases">
        <authorList>
            <person name="Swart Estienne"/>
        </authorList>
    </citation>
    <scope>NUCLEOTIDE SEQUENCE [LARGE SCALE GENOMIC DNA]</scope>
    <source>
        <strain evidence="3 4">130c</strain>
    </source>
</reference>
<gene>
    <name evidence="3" type="primary">Contig10286.g526</name>
    <name evidence="3" type="ORF">STYLEM_14109</name>
</gene>
<evidence type="ECO:0000256" key="1">
    <source>
        <dbReference type="ARBA" id="ARBA00011026"/>
    </source>
</evidence>
<accession>A0A078AS80</accession>
<sequence>MMNEQEFEEFKQNVREARKNRLYVNWRNSEGSDCRTIGPSSQCFCGHRYKEHNFDDVKNKKIHCRAPKCACKMFTYIPIFGSQDLKCLCKHSCKDHHPNTRKCLKPGCKNCHSGFTSKHGCSCPDVFDNHETVFETREEREMSGRPVDPKWMQEQNVTISIDKLNIFQMTAGMGGLTQGFMDLVEGQDKQDFQNPAAIMSNLQGGNMLMGSQMKAIGSSGSGVGSRGQKAIGNGNSLQNVGQQIMQSNSQSILNTQNAFALFSTPHQFGQVGQIKKQLKNLKMR</sequence>
<evidence type="ECO:0000313" key="3">
    <source>
        <dbReference type="EMBL" id="CDW85039.1"/>
    </source>
</evidence>
<name>A0A078AS80_STYLE</name>
<proteinExistence type="inferred from homology"/>
<organism evidence="3 4">
    <name type="scientific">Stylonychia lemnae</name>
    <name type="common">Ciliate</name>
    <dbReference type="NCBI Taxonomy" id="5949"/>
    <lineage>
        <taxon>Eukaryota</taxon>
        <taxon>Sar</taxon>
        <taxon>Alveolata</taxon>
        <taxon>Ciliophora</taxon>
        <taxon>Intramacronucleata</taxon>
        <taxon>Spirotrichea</taxon>
        <taxon>Stichotrichia</taxon>
        <taxon>Sporadotrichida</taxon>
        <taxon>Oxytrichidae</taxon>
        <taxon>Stylonychinae</taxon>
        <taxon>Stylonychia</taxon>
    </lineage>
</organism>
<protein>
    <recommendedName>
        <fullName evidence="2">Protein FAM221A</fullName>
    </recommendedName>
</protein>
<keyword evidence="4" id="KW-1185">Reference proteome</keyword>
<dbReference type="OrthoDB" id="310364at2759"/>